<dbReference type="EMBL" id="JAABOJ010000027">
    <property type="protein sequence ID" value="KAF3277655.1"/>
    <property type="molecule type" value="Genomic_DNA"/>
</dbReference>
<evidence type="ECO:0000256" key="7">
    <source>
        <dbReference type="ARBA" id="ARBA00029833"/>
    </source>
</evidence>
<dbReference type="OrthoDB" id="4089664at2759"/>
<dbReference type="GO" id="GO:0000045">
    <property type="term" value="P:autophagosome assembly"/>
    <property type="evidence" value="ECO:0007669"/>
    <property type="project" value="TreeGrafter"/>
</dbReference>
<dbReference type="GO" id="GO:0061651">
    <property type="term" value="F:Atg12 conjugating enzyme activity"/>
    <property type="evidence" value="ECO:0007669"/>
    <property type="project" value="TreeGrafter"/>
</dbReference>
<protein>
    <recommendedName>
        <fullName evidence="2">Ubiquitin-like-conjugating enzyme ATG10</fullName>
    </recommendedName>
    <alternativeName>
        <fullName evidence="7">Autophagy-related protein 10</fullName>
    </alternativeName>
</protein>
<accession>A0A7C8V571</accession>
<evidence type="ECO:0000256" key="5">
    <source>
        <dbReference type="ARBA" id="ARBA00022927"/>
    </source>
</evidence>
<dbReference type="GO" id="GO:0000422">
    <property type="term" value="P:autophagy of mitochondrion"/>
    <property type="evidence" value="ECO:0007669"/>
    <property type="project" value="TreeGrafter"/>
</dbReference>
<dbReference type="Proteomes" id="UP000474640">
    <property type="component" value="Unassembled WGS sequence"/>
</dbReference>
<evidence type="ECO:0000256" key="6">
    <source>
        <dbReference type="ARBA" id="ARBA00023006"/>
    </source>
</evidence>
<evidence type="ECO:0000313" key="10">
    <source>
        <dbReference type="Proteomes" id="UP000474640"/>
    </source>
</evidence>
<dbReference type="Gene3D" id="3.30.1460.50">
    <property type="match status" value="1"/>
</dbReference>
<proteinExistence type="inferred from homology"/>
<evidence type="ECO:0000256" key="8">
    <source>
        <dbReference type="SAM" id="MobiDB-lite"/>
    </source>
</evidence>
<feature type="region of interest" description="Disordered" evidence="8">
    <location>
        <begin position="56"/>
        <end position="87"/>
    </location>
</feature>
<dbReference type="Pfam" id="PF03987">
    <property type="entry name" value="Autophagy_act_C"/>
    <property type="match status" value="1"/>
</dbReference>
<keyword evidence="5" id="KW-0653">Protein transport</keyword>
<keyword evidence="6" id="KW-0072">Autophagy</keyword>
<comment type="caution">
    <text evidence="9">The sequence shown here is derived from an EMBL/GenBank/DDBJ whole genome shotgun (WGS) entry which is preliminary data.</text>
</comment>
<dbReference type="GO" id="GO:0015031">
    <property type="term" value="P:protein transport"/>
    <property type="evidence" value="ECO:0007669"/>
    <property type="project" value="UniProtKB-KW"/>
</dbReference>
<gene>
    <name evidence="9" type="ORF">TWF970_004912</name>
</gene>
<dbReference type="GO" id="GO:0032446">
    <property type="term" value="P:protein modification by small protein conjugation"/>
    <property type="evidence" value="ECO:0007669"/>
    <property type="project" value="TreeGrafter"/>
</dbReference>
<dbReference type="PANTHER" id="PTHR14957">
    <property type="entry name" value="UBIQUITIN-LIKE-CONJUGATING ENZYME ATG10"/>
    <property type="match status" value="1"/>
</dbReference>
<keyword evidence="5" id="KW-0813">Transport</keyword>
<feature type="compositionally biased region" description="Acidic residues" evidence="8">
    <location>
        <begin position="65"/>
        <end position="82"/>
    </location>
</feature>
<dbReference type="PANTHER" id="PTHR14957:SF1">
    <property type="entry name" value="UBIQUITIN-LIKE-CONJUGATING ENZYME ATG10"/>
    <property type="match status" value="1"/>
</dbReference>
<name>A0A7C8V571_ORBOL</name>
<dbReference type="InterPro" id="IPR007135">
    <property type="entry name" value="Atg3/Atg10"/>
</dbReference>
<keyword evidence="4" id="KW-0833">Ubl conjugation pathway</keyword>
<evidence type="ECO:0000313" key="9">
    <source>
        <dbReference type="EMBL" id="KAF3277655.1"/>
    </source>
</evidence>
<keyword evidence="3" id="KW-0808">Transferase</keyword>
<organism evidence="9 10">
    <name type="scientific">Orbilia oligospora</name>
    <name type="common">Nematode-trapping fungus</name>
    <name type="synonym">Arthrobotrys oligospora</name>
    <dbReference type="NCBI Taxonomy" id="2813651"/>
    <lineage>
        <taxon>Eukaryota</taxon>
        <taxon>Fungi</taxon>
        <taxon>Dikarya</taxon>
        <taxon>Ascomycota</taxon>
        <taxon>Pezizomycotina</taxon>
        <taxon>Orbiliomycetes</taxon>
        <taxon>Orbiliales</taxon>
        <taxon>Orbiliaceae</taxon>
        <taxon>Orbilia</taxon>
    </lineage>
</organism>
<dbReference type="GO" id="GO:0005829">
    <property type="term" value="C:cytosol"/>
    <property type="evidence" value="ECO:0007669"/>
    <property type="project" value="TreeGrafter"/>
</dbReference>
<evidence type="ECO:0000256" key="3">
    <source>
        <dbReference type="ARBA" id="ARBA00022679"/>
    </source>
</evidence>
<evidence type="ECO:0000256" key="2">
    <source>
        <dbReference type="ARBA" id="ARBA00021099"/>
    </source>
</evidence>
<sequence>MSSLPFLTKPAFAIAIEHLTRHVDTYSSHLSYEVKTSTFDKEDVYLEITRMVSSTPVENPTTAADEGDGFDVDIEDDEDDPESLLPSLSSMSPTHKVIYTITLSPIYSVPILHFTIAPLPPLPPTPVSLADVYELLVPASRREELGRLGVQGGISQGEHPYTGRTVWFVHPCRTGEVLREFGEELKVEGYLGVWIGVFGGVVGLTL</sequence>
<reference evidence="9 10" key="1">
    <citation type="submission" date="2020-01" db="EMBL/GenBank/DDBJ databases">
        <authorList>
            <person name="Palmer J.M."/>
        </authorList>
    </citation>
    <scope>NUCLEOTIDE SEQUENCE [LARGE SCALE GENOMIC DNA]</scope>
    <source>
        <strain evidence="9 10">TWF970</strain>
    </source>
</reference>
<evidence type="ECO:0000256" key="4">
    <source>
        <dbReference type="ARBA" id="ARBA00022786"/>
    </source>
</evidence>
<dbReference type="AlphaFoldDB" id="A0A7C8V571"/>
<evidence type="ECO:0000256" key="1">
    <source>
        <dbReference type="ARBA" id="ARBA00005696"/>
    </source>
</evidence>
<comment type="similarity">
    <text evidence="1">Belongs to the ATG10 family.</text>
</comment>